<protein>
    <recommendedName>
        <fullName evidence="8">Cytidylate kinase</fullName>
        <shortName evidence="8">CK</shortName>
        <ecNumber evidence="8">2.7.4.25</ecNumber>
    </recommendedName>
    <alternativeName>
        <fullName evidence="8">Cytidine monophosphate kinase</fullName>
        <shortName evidence="8">CMP kinase</shortName>
    </alternativeName>
</protein>
<keyword evidence="3 8" id="KW-0547">Nucleotide-binding</keyword>
<dbReference type="InterPro" id="IPR003136">
    <property type="entry name" value="Cytidylate_kin"/>
</dbReference>
<keyword evidence="8" id="KW-0963">Cytoplasm</keyword>
<evidence type="ECO:0000256" key="3">
    <source>
        <dbReference type="ARBA" id="ARBA00022741"/>
    </source>
</evidence>
<dbReference type="PANTHER" id="PTHR21299:SF2">
    <property type="entry name" value="CYTIDYLATE KINASE"/>
    <property type="match status" value="1"/>
</dbReference>
<evidence type="ECO:0000256" key="1">
    <source>
        <dbReference type="ARBA" id="ARBA00009427"/>
    </source>
</evidence>
<dbReference type="RefSeq" id="WP_198321981.1">
    <property type="nucleotide sequence ID" value="NZ_CP104311.1"/>
</dbReference>
<dbReference type="EC" id="2.7.4.25" evidence="8"/>
<gene>
    <name evidence="8 10" type="primary">cmk</name>
    <name evidence="10" type="ORF">N4J17_13720</name>
</gene>
<accession>A0ABZ2F2S9</accession>
<dbReference type="Pfam" id="PF02224">
    <property type="entry name" value="Cytidylate_kin"/>
    <property type="match status" value="1"/>
</dbReference>
<evidence type="ECO:0000259" key="9">
    <source>
        <dbReference type="Pfam" id="PF02224"/>
    </source>
</evidence>
<reference evidence="10 11" key="1">
    <citation type="submission" date="2022-09" db="EMBL/GenBank/DDBJ databases">
        <authorList>
            <person name="Giprobiosintez L."/>
        </authorList>
    </citation>
    <scope>NUCLEOTIDE SEQUENCE [LARGE SCALE GENOMIC DNA]</scope>
    <source>
        <strain evidence="11">VKPM-B-12549 (GBS-15)</strain>
    </source>
</reference>
<comment type="similarity">
    <text evidence="1 8">Belongs to the cytidylate kinase family. Type 1 subfamily.</text>
</comment>
<feature type="domain" description="Cytidylate kinase" evidence="9">
    <location>
        <begin position="9"/>
        <end position="219"/>
    </location>
</feature>
<dbReference type="HAMAP" id="MF_00238">
    <property type="entry name" value="Cytidyl_kinase_type1"/>
    <property type="match status" value="1"/>
</dbReference>
<evidence type="ECO:0000256" key="2">
    <source>
        <dbReference type="ARBA" id="ARBA00022679"/>
    </source>
</evidence>
<dbReference type="SUPFAM" id="SSF52540">
    <property type="entry name" value="P-loop containing nucleoside triphosphate hydrolases"/>
    <property type="match status" value="1"/>
</dbReference>
<dbReference type="InterPro" id="IPR027417">
    <property type="entry name" value="P-loop_NTPase"/>
</dbReference>
<comment type="catalytic activity">
    <reaction evidence="7 8">
        <text>CMP + ATP = CDP + ADP</text>
        <dbReference type="Rhea" id="RHEA:11600"/>
        <dbReference type="ChEBI" id="CHEBI:30616"/>
        <dbReference type="ChEBI" id="CHEBI:58069"/>
        <dbReference type="ChEBI" id="CHEBI:60377"/>
        <dbReference type="ChEBI" id="CHEBI:456216"/>
        <dbReference type="EC" id="2.7.4.25"/>
    </reaction>
</comment>
<dbReference type="Gene3D" id="3.40.50.300">
    <property type="entry name" value="P-loop containing nucleotide triphosphate hydrolases"/>
    <property type="match status" value="1"/>
</dbReference>
<dbReference type="PANTHER" id="PTHR21299">
    <property type="entry name" value="CYTIDYLATE KINASE/PANTOATE-BETA-ALANINE LIGASE"/>
    <property type="match status" value="1"/>
</dbReference>
<feature type="binding site" evidence="8">
    <location>
        <begin position="12"/>
        <end position="20"/>
    </location>
    <ligand>
        <name>ATP</name>
        <dbReference type="ChEBI" id="CHEBI:30616"/>
    </ligand>
</feature>
<dbReference type="GO" id="GO:0016301">
    <property type="term" value="F:kinase activity"/>
    <property type="evidence" value="ECO:0007669"/>
    <property type="project" value="UniProtKB-KW"/>
</dbReference>
<keyword evidence="4 8" id="KW-0418">Kinase</keyword>
<dbReference type="EMBL" id="CP104311">
    <property type="protein sequence ID" value="WWF01513.1"/>
    <property type="molecule type" value="Genomic_DNA"/>
</dbReference>
<evidence type="ECO:0000256" key="4">
    <source>
        <dbReference type="ARBA" id="ARBA00022777"/>
    </source>
</evidence>
<dbReference type="CDD" id="cd02020">
    <property type="entry name" value="CMPK"/>
    <property type="match status" value="1"/>
</dbReference>
<dbReference type="NCBIfam" id="TIGR00017">
    <property type="entry name" value="cmk"/>
    <property type="match status" value="1"/>
</dbReference>
<organism evidence="10 11">
    <name type="scientific">Methylococcus capsulatus</name>
    <dbReference type="NCBI Taxonomy" id="414"/>
    <lineage>
        <taxon>Bacteria</taxon>
        <taxon>Pseudomonadati</taxon>
        <taxon>Pseudomonadota</taxon>
        <taxon>Gammaproteobacteria</taxon>
        <taxon>Methylococcales</taxon>
        <taxon>Methylococcaceae</taxon>
        <taxon>Methylococcus</taxon>
    </lineage>
</organism>
<evidence type="ECO:0000256" key="8">
    <source>
        <dbReference type="HAMAP-Rule" id="MF_00238"/>
    </source>
</evidence>
<name>A0ABZ2F2S9_METCP</name>
<sequence>MQDTIPVLTIDGPSGAGKGTTARAVAARLGWNFLDSGAIYRALAVAAMDRRVSWEDEAALEALAESMDLVFEAGPAPRILLWNNDIGRRILTEECGNLASKMAAFPAVRRALLDKQRSFRRLPGLVADGRDMGTVVFPDAPYKIFLTASAEVRALRRYNQLKEKGIDVSLAHLTEEIEERDRRDRERQTAPLRAAEDAVVIDSSDLTVDEVIEACLSVVTSH</sequence>
<keyword evidence="2 8" id="KW-0808">Transferase</keyword>
<comment type="catalytic activity">
    <reaction evidence="6 8">
        <text>dCMP + ATP = dCDP + ADP</text>
        <dbReference type="Rhea" id="RHEA:25094"/>
        <dbReference type="ChEBI" id="CHEBI:30616"/>
        <dbReference type="ChEBI" id="CHEBI:57566"/>
        <dbReference type="ChEBI" id="CHEBI:58593"/>
        <dbReference type="ChEBI" id="CHEBI:456216"/>
        <dbReference type="EC" id="2.7.4.25"/>
    </reaction>
</comment>
<keyword evidence="11" id="KW-1185">Reference proteome</keyword>
<keyword evidence="5 8" id="KW-0067">ATP-binding</keyword>
<evidence type="ECO:0000256" key="6">
    <source>
        <dbReference type="ARBA" id="ARBA00047615"/>
    </source>
</evidence>
<evidence type="ECO:0000256" key="7">
    <source>
        <dbReference type="ARBA" id="ARBA00048478"/>
    </source>
</evidence>
<comment type="subcellular location">
    <subcellularLocation>
        <location evidence="8">Cytoplasm</location>
    </subcellularLocation>
</comment>
<evidence type="ECO:0000256" key="5">
    <source>
        <dbReference type="ARBA" id="ARBA00022840"/>
    </source>
</evidence>
<evidence type="ECO:0000313" key="11">
    <source>
        <dbReference type="Proteomes" id="UP001359308"/>
    </source>
</evidence>
<evidence type="ECO:0000313" key="10">
    <source>
        <dbReference type="EMBL" id="WWF01513.1"/>
    </source>
</evidence>
<dbReference type="InterPro" id="IPR011994">
    <property type="entry name" value="Cytidylate_kinase_dom"/>
</dbReference>
<proteinExistence type="inferred from homology"/>
<dbReference type="Proteomes" id="UP001359308">
    <property type="component" value="Chromosome"/>
</dbReference>